<evidence type="ECO:0000313" key="4">
    <source>
        <dbReference type="Proteomes" id="UP001229421"/>
    </source>
</evidence>
<evidence type="ECO:0000256" key="2">
    <source>
        <dbReference type="SAM" id="Phobius"/>
    </source>
</evidence>
<sequence length="127" mass="14347">MNEVVDEEDGPNPNLEAVNTNPDVTIEAVENNMVNQTRETDDDGKLVKNYAEATTATEDEYKESVKMPGDLLLRTKEAECLREYQQACIDEERFLKQKSKVHWLAVGDANTSIPSLVTLLMIFLLEN</sequence>
<keyword evidence="2" id="KW-0472">Membrane</keyword>
<name>A0AAD8KMU7_TARER</name>
<feature type="compositionally biased region" description="Acidic residues" evidence="1">
    <location>
        <begin position="1"/>
        <end position="10"/>
    </location>
</feature>
<accession>A0AAD8KMU7</accession>
<gene>
    <name evidence="3" type="ORF">QVD17_19732</name>
</gene>
<feature type="transmembrane region" description="Helical" evidence="2">
    <location>
        <begin position="103"/>
        <end position="125"/>
    </location>
</feature>
<keyword evidence="2" id="KW-0812">Transmembrane</keyword>
<keyword evidence="4" id="KW-1185">Reference proteome</keyword>
<feature type="region of interest" description="Disordered" evidence="1">
    <location>
        <begin position="1"/>
        <end position="20"/>
    </location>
</feature>
<keyword evidence="2" id="KW-1133">Transmembrane helix</keyword>
<reference evidence="3" key="1">
    <citation type="journal article" date="2023" name="bioRxiv">
        <title>Improved chromosome-level genome assembly for marigold (Tagetes erecta).</title>
        <authorList>
            <person name="Jiang F."/>
            <person name="Yuan L."/>
            <person name="Wang S."/>
            <person name="Wang H."/>
            <person name="Xu D."/>
            <person name="Wang A."/>
            <person name="Fan W."/>
        </authorList>
    </citation>
    <scope>NUCLEOTIDE SEQUENCE</scope>
    <source>
        <strain evidence="3">WSJ</strain>
        <tissue evidence="3">Leaf</tissue>
    </source>
</reference>
<protein>
    <submittedName>
        <fullName evidence="3">Uncharacterized protein</fullName>
    </submittedName>
</protein>
<comment type="caution">
    <text evidence="3">The sequence shown here is derived from an EMBL/GenBank/DDBJ whole genome shotgun (WGS) entry which is preliminary data.</text>
</comment>
<evidence type="ECO:0000256" key="1">
    <source>
        <dbReference type="SAM" id="MobiDB-lite"/>
    </source>
</evidence>
<dbReference type="Proteomes" id="UP001229421">
    <property type="component" value="Unassembled WGS sequence"/>
</dbReference>
<organism evidence="3 4">
    <name type="scientific">Tagetes erecta</name>
    <name type="common">African marigold</name>
    <dbReference type="NCBI Taxonomy" id="13708"/>
    <lineage>
        <taxon>Eukaryota</taxon>
        <taxon>Viridiplantae</taxon>
        <taxon>Streptophyta</taxon>
        <taxon>Embryophyta</taxon>
        <taxon>Tracheophyta</taxon>
        <taxon>Spermatophyta</taxon>
        <taxon>Magnoliopsida</taxon>
        <taxon>eudicotyledons</taxon>
        <taxon>Gunneridae</taxon>
        <taxon>Pentapetalae</taxon>
        <taxon>asterids</taxon>
        <taxon>campanulids</taxon>
        <taxon>Asterales</taxon>
        <taxon>Asteraceae</taxon>
        <taxon>Asteroideae</taxon>
        <taxon>Heliantheae alliance</taxon>
        <taxon>Tageteae</taxon>
        <taxon>Tagetes</taxon>
    </lineage>
</organism>
<proteinExistence type="predicted"/>
<dbReference type="AlphaFoldDB" id="A0AAD8KMU7"/>
<evidence type="ECO:0000313" key="3">
    <source>
        <dbReference type="EMBL" id="KAK1424403.1"/>
    </source>
</evidence>
<dbReference type="EMBL" id="JAUHHV010000005">
    <property type="protein sequence ID" value="KAK1424403.1"/>
    <property type="molecule type" value="Genomic_DNA"/>
</dbReference>